<dbReference type="GeneTree" id="ENSGT00940000164873"/>
<evidence type="ECO:0000313" key="5">
    <source>
        <dbReference type="Ensembl" id="ENSSHAP00000022964.1"/>
    </source>
</evidence>
<dbReference type="Ensembl" id="ENSSHAT00000032290.1">
    <property type="protein sequence ID" value="ENSSHAP00000022964.1"/>
    <property type="gene ID" value="ENSSHAG00000030345.1"/>
</dbReference>
<dbReference type="InterPro" id="IPR001806">
    <property type="entry name" value="Small_GTPase"/>
</dbReference>
<dbReference type="AlphaFoldDB" id="A0A7N4NGL4"/>
<dbReference type="GO" id="GO:0003924">
    <property type="term" value="F:GTPase activity"/>
    <property type="evidence" value="ECO:0007669"/>
    <property type="project" value="InterPro"/>
</dbReference>
<dbReference type="InterPro" id="IPR027417">
    <property type="entry name" value="P-loop_NTPase"/>
</dbReference>
<dbReference type="RefSeq" id="XP_003765077.2">
    <property type="nucleotide sequence ID" value="XM_003765029.4"/>
</dbReference>
<name>A0A7N4NGL4_SARHA</name>
<keyword evidence="2" id="KW-0547">Nucleotide-binding</keyword>
<dbReference type="NCBIfam" id="TIGR00231">
    <property type="entry name" value="small_GTP"/>
    <property type="match status" value="1"/>
</dbReference>
<dbReference type="SMART" id="SM00174">
    <property type="entry name" value="RHO"/>
    <property type="match status" value="1"/>
</dbReference>
<keyword evidence="3" id="KW-0342">GTP-binding</keyword>
<dbReference type="InterPro" id="IPR005225">
    <property type="entry name" value="Small_GTP-bd"/>
</dbReference>
<dbReference type="PRINTS" id="PR00449">
    <property type="entry name" value="RASTRNSFRMNG"/>
</dbReference>
<protein>
    <recommendedName>
        <fullName evidence="7">RAB42, member RAS oncogene family</fullName>
    </recommendedName>
</protein>
<keyword evidence="6" id="KW-1185">Reference proteome</keyword>
<dbReference type="Pfam" id="PF00071">
    <property type="entry name" value="Ras"/>
    <property type="match status" value="1"/>
</dbReference>
<dbReference type="PANTHER" id="PTHR47979">
    <property type="entry name" value="DRAB11-RELATED"/>
    <property type="match status" value="1"/>
</dbReference>
<dbReference type="SMART" id="SM00173">
    <property type="entry name" value="RAS"/>
    <property type="match status" value="1"/>
</dbReference>
<evidence type="ECO:0008006" key="7">
    <source>
        <dbReference type="Google" id="ProtNLM"/>
    </source>
</evidence>
<evidence type="ECO:0000256" key="3">
    <source>
        <dbReference type="ARBA" id="ARBA00023134"/>
    </source>
</evidence>
<dbReference type="SMART" id="SM00175">
    <property type="entry name" value="RAB"/>
    <property type="match status" value="1"/>
</dbReference>
<reference evidence="5 6" key="1">
    <citation type="journal article" date="2011" name="Proc. Natl. Acad. Sci. U.S.A.">
        <title>Genetic diversity and population structure of the endangered marsupial Sarcophilus harrisii (Tasmanian devil).</title>
        <authorList>
            <person name="Miller W."/>
            <person name="Hayes V.M."/>
            <person name="Ratan A."/>
            <person name="Petersen D.C."/>
            <person name="Wittekindt N.E."/>
            <person name="Miller J."/>
            <person name="Walenz B."/>
            <person name="Knight J."/>
            <person name="Qi J."/>
            <person name="Zhao F."/>
            <person name="Wang Q."/>
            <person name="Bedoya-Reina O.C."/>
            <person name="Katiyar N."/>
            <person name="Tomsho L.P."/>
            <person name="Kasson L.M."/>
            <person name="Hardie R.A."/>
            <person name="Woodbridge P."/>
            <person name="Tindall E.A."/>
            <person name="Bertelsen M.F."/>
            <person name="Dixon D."/>
            <person name="Pyecroft S."/>
            <person name="Helgen K.M."/>
            <person name="Lesk A.M."/>
            <person name="Pringle T.H."/>
            <person name="Patterson N."/>
            <person name="Zhang Y."/>
            <person name="Kreiss A."/>
            <person name="Woods G.M."/>
            <person name="Jones M.E."/>
            <person name="Schuster S.C."/>
        </authorList>
    </citation>
    <scope>NUCLEOTIDE SEQUENCE [LARGE SCALE GENOMIC DNA]</scope>
</reference>
<evidence type="ECO:0000313" key="6">
    <source>
        <dbReference type="Proteomes" id="UP000007648"/>
    </source>
</evidence>
<dbReference type="PROSITE" id="PS51419">
    <property type="entry name" value="RAB"/>
    <property type="match status" value="1"/>
</dbReference>
<dbReference type="KEGG" id="shr:100915932"/>
<proteinExistence type="inferred from homology"/>
<accession>A0A7N4NGL4</accession>
<dbReference type="InterPro" id="IPR050209">
    <property type="entry name" value="Rab_GTPases_membrane_traffic"/>
</dbReference>
<dbReference type="PROSITE" id="PS51421">
    <property type="entry name" value="RAS"/>
    <property type="match status" value="1"/>
</dbReference>
<evidence type="ECO:0000256" key="4">
    <source>
        <dbReference type="ARBA" id="ARBA00023288"/>
    </source>
</evidence>
<reference evidence="5" key="2">
    <citation type="submission" date="2025-08" db="UniProtKB">
        <authorList>
            <consortium name="Ensembl"/>
        </authorList>
    </citation>
    <scope>IDENTIFICATION</scope>
</reference>
<dbReference type="Proteomes" id="UP000007648">
    <property type="component" value="Unassembled WGS sequence"/>
</dbReference>
<dbReference type="PROSITE" id="PS51420">
    <property type="entry name" value="RHO"/>
    <property type="match status" value="1"/>
</dbReference>
<dbReference type="OMA" id="RKTFEHV"/>
<organism evidence="5 6">
    <name type="scientific">Sarcophilus harrisii</name>
    <name type="common">Tasmanian devil</name>
    <name type="synonym">Sarcophilus laniarius</name>
    <dbReference type="NCBI Taxonomy" id="9305"/>
    <lineage>
        <taxon>Eukaryota</taxon>
        <taxon>Metazoa</taxon>
        <taxon>Chordata</taxon>
        <taxon>Craniata</taxon>
        <taxon>Vertebrata</taxon>
        <taxon>Euteleostomi</taxon>
        <taxon>Mammalia</taxon>
        <taxon>Metatheria</taxon>
        <taxon>Dasyuromorphia</taxon>
        <taxon>Dasyuridae</taxon>
        <taxon>Sarcophilus</taxon>
    </lineage>
</organism>
<dbReference type="SMART" id="SM00176">
    <property type="entry name" value="RAN"/>
    <property type="match status" value="1"/>
</dbReference>
<dbReference type="GeneID" id="100915932"/>
<gene>
    <name evidence="5" type="primary">LOC100915932</name>
</gene>
<sequence length="220" mass="24691">MAPTLPMDALWQYQFRLILLGDSTVGKSSLLRRYTEGVFVDCMDQTVGVDFYIHFVEVEPGVQVKLQFWDTAGQERFRSVTRSYYRNSAGGLLLFDVANRASFENVPKWHREVLDKVKPFEVIFLVVGHKSDLAAERRVSPEEGERLAASLGARYVETSAKSDSNVALAVQLLAQDIYAAVKKGTMGPSSEWDGVKSRVPAHPWQQETKGSGEGWKCPCW</sequence>
<dbReference type="FunFam" id="3.40.50.300:FF:001129">
    <property type="entry name" value="ras-related protein Rab-44 isoform X2"/>
    <property type="match status" value="1"/>
</dbReference>
<dbReference type="OrthoDB" id="9989112at2759"/>
<dbReference type="InParanoid" id="A0A7N4NGL4"/>
<evidence type="ECO:0000256" key="2">
    <source>
        <dbReference type="ARBA" id="ARBA00022741"/>
    </source>
</evidence>
<dbReference type="GO" id="GO:0005525">
    <property type="term" value="F:GTP binding"/>
    <property type="evidence" value="ECO:0007669"/>
    <property type="project" value="UniProtKB-KW"/>
</dbReference>
<reference evidence="5" key="3">
    <citation type="submission" date="2025-09" db="UniProtKB">
        <authorList>
            <consortium name="Ensembl"/>
        </authorList>
    </citation>
    <scope>IDENTIFICATION</scope>
</reference>
<dbReference type="SUPFAM" id="SSF52540">
    <property type="entry name" value="P-loop containing nucleoside triphosphate hydrolases"/>
    <property type="match status" value="1"/>
</dbReference>
<dbReference type="Gene3D" id="3.40.50.300">
    <property type="entry name" value="P-loop containing nucleotide triphosphate hydrolases"/>
    <property type="match status" value="1"/>
</dbReference>
<evidence type="ECO:0000256" key="1">
    <source>
        <dbReference type="ARBA" id="ARBA00006270"/>
    </source>
</evidence>
<keyword evidence="4" id="KW-0449">Lipoprotein</keyword>
<comment type="similarity">
    <text evidence="1">Belongs to the small GTPase superfamily. Rab family.</text>
</comment>